<organism evidence="1 2">
    <name type="scientific">Dongia mobilis</name>
    <dbReference type="NCBI Taxonomy" id="578943"/>
    <lineage>
        <taxon>Bacteria</taxon>
        <taxon>Pseudomonadati</taxon>
        <taxon>Pseudomonadota</taxon>
        <taxon>Alphaproteobacteria</taxon>
        <taxon>Rhodospirillales</taxon>
        <taxon>Dongiaceae</taxon>
        <taxon>Dongia</taxon>
    </lineage>
</organism>
<evidence type="ECO:0000313" key="1">
    <source>
        <dbReference type="EMBL" id="TDQ83160.1"/>
    </source>
</evidence>
<gene>
    <name evidence="1" type="ORF">A8950_1445</name>
</gene>
<reference evidence="1 2" key="1">
    <citation type="submission" date="2019-03" db="EMBL/GenBank/DDBJ databases">
        <title>Genomic Encyclopedia of Type Strains, Phase III (KMG-III): the genomes of soil and plant-associated and newly described type strains.</title>
        <authorList>
            <person name="Whitman W."/>
        </authorList>
    </citation>
    <scope>NUCLEOTIDE SEQUENCE [LARGE SCALE GENOMIC DNA]</scope>
    <source>
        <strain evidence="1 2">CGMCC 1.7660</strain>
    </source>
</reference>
<dbReference type="EMBL" id="SNYW01000007">
    <property type="protein sequence ID" value="TDQ83160.1"/>
    <property type="molecule type" value="Genomic_DNA"/>
</dbReference>
<proteinExistence type="predicted"/>
<sequence>MQAVRSPALHKLLGAWQEWARADGGLPRRSRFDPFEFPPLLPLMVLAEIIAEPNPVRPYDVLYRYIGSDFSTFFDSARVTRARLSQIGAPFDERWFSISDAVIAAQGPCYFTGSPFGTPYSHVPLEMLALPLARDEGGKDEIGFVLCALARV</sequence>
<name>A0A4V3DEU5_9PROT</name>
<dbReference type="Pfam" id="PF07310">
    <property type="entry name" value="PAS_5"/>
    <property type="match status" value="1"/>
</dbReference>
<dbReference type="RefSeq" id="WP_166645040.1">
    <property type="nucleotide sequence ID" value="NZ_SNYW01000007.1"/>
</dbReference>
<dbReference type="InterPro" id="IPR009922">
    <property type="entry name" value="DUF1457"/>
</dbReference>
<comment type="caution">
    <text evidence="1">The sequence shown here is derived from an EMBL/GenBank/DDBJ whole genome shotgun (WGS) entry which is preliminary data.</text>
</comment>
<keyword evidence="2" id="KW-1185">Reference proteome</keyword>
<accession>A0A4V3DEU5</accession>
<evidence type="ECO:0000313" key="2">
    <source>
        <dbReference type="Proteomes" id="UP000295783"/>
    </source>
</evidence>
<dbReference type="AlphaFoldDB" id="A0A4V3DEU5"/>
<protein>
    <submittedName>
        <fullName evidence="1">PAS domain-containing protein</fullName>
    </submittedName>
</protein>
<dbReference type="Proteomes" id="UP000295783">
    <property type="component" value="Unassembled WGS sequence"/>
</dbReference>